<evidence type="ECO:0000259" key="4">
    <source>
        <dbReference type="Pfam" id="PF07687"/>
    </source>
</evidence>
<accession>A0A1V0UP77</accession>
<keyword evidence="2" id="KW-0479">Metal-binding</keyword>
<dbReference type="Gene3D" id="3.30.70.360">
    <property type="match status" value="1"/>
</dbReference>
<dbReference type="InterPro" id="IPR011650">
    <property type="entry name" value="Peptidase_M20_dimer"/>
</dbReference>
<protein>
    <submittedName>
        <fullName evidence="5">Peptidase M20</fullName>
    </submittedName>
</protein>
<name>A0A1V0UP77_9BACL</name>
<dbReference type="GO" id="GO:0046872">
    <property type="term" value="F:metal ion binding"/>
    <property type="evidence" value="ECO:0007669"/>
    <property type="project" value="UniProtKB-KW"/>
</dbReference>
<dbReference type="PANTHER" id="PTHR43270">
    <property type="entry name" value="BETA-ALA-HIS DIPEPTIDASE"/>
    <property type="match status" value="1"/>
</dbReference>
<sequence>MNERLHQYMVQHQERHLEELKQFLRIPSISAVSLHKPDIEACAQWLASSLKTAGMEHVQIMPTEGHPIVYADWLHAPGQPTVLVYGHYDVQPAEPLEAWLNPPFEPEVRGGKLYARGATDDKGQVFIYVKAVEALINILGQLPINVKFCIEGEEEVASPSLAPFVQANKELLAADFIMISDNAMLDKGKPSLEYAMRGLAAFEIEVRGANTDLHSGLYGGGVPNAIHALTELMASFHTPDGKIAVEGMYKDVLELSAKEKEALSRLPHSDEQVRKELDLEALTGEQGFTYIERTTTRPTFEIISITGGFQGEGIKPIIPAEAKAKVACRLVPDQNPEQVMNCIEEHIRKNQPKGVKVNMIRKLKGNPFLSPIDHPLMVKAAEALEEVFGEKTSYTRSGGSIPIVDVFSKTLSAPVVLMGFGLPGENLHAPNENFDLENFRLGAESIFTYWEKIRNAE</sequence>
<dbReference type="GO" id="GO:0006508">
    <property type="term" value="P:proteolysis"/>
    <property type="evidence" value="ECO:0007669"/>
    <property type="project" value="UniProtKB-KW"/>
</dbReference>
<evidence type="ECO:0000313" key="6">
    <source>
        <dbReference type="Proteomes" id="UP000192727"/>
    </source>
</evidence>
<dbReference type="NCBIfam" id="NF006053">
    <property type="entry name" value="PRK08201.1"/>
    <property type="match status" value="1"/>
</dbReference>
<dbReference type="RefSeq" id="WP_083038674.1">
    <property type="nucleotide sequence ID" value="NZ_CP020557.1"/>
</dbReference>
<evidence type="ECO:0000256" key="1">
    <source>
        <dbReference type="ARBA" id="ARBA00022670"/>
    </source>
</evidence>
<dbReference type="GO" id="GO:0008233">
    <property type="term" value="F:peptidase activity"/>
    <property type="evidence" value="ECO:0007669"/>
    <property type="project" value="UniProtKB-KW"/>
</dbReference>
<dbReference type="InterPro" id="IPR051458">
    <property type="entry name" value="Cyt/Met_Dipeptidase"/>
</dbReference>
<gene>
    <name evidence="5" type="ORF">B7C51_03535</name>
</gene>
<reference evidence="5 6" key="1">
    <citation type="submission" date="2017-03" db="EMBL/GenBank/DDBJ databases">
        <title>Paenibacillus larvae genome sequencing.</title>
        <authorList>
            <person name="Dingman D.W."/>
        </authorList>
    </citation>
    <scope>NUCLEOTIDE SEQUENCE [LARGE SCALE GENOMIC DNA]</scope>
    <source>
        <strain evidence="5 6">SAG 10367</strain>
    </source>
</reference>
<dbReference type="NCBIfam" id="NF006579">
    <property type="entry name" value="PRK09104.1"/>
    <property type="match status" value="1"/>
</dbReference>
<keyword evidence="1" id="KW-0645">Protease</keyword>
<organism evidence="5 6">
    <name type="scientific">Paenibacillus larvae subsp. pulvifaciens</name>
    <dbReference type="NCBI Taxonomy" id="1477"/>
    <lineage>
        <taxon>Bacteria</taxon>
        <taxon>Bacillati</taxon>
        <taxon>Bacillota</taxon>
        <taxon>Bacilli</taxon>
        <taxon>Bacillales</taxon>
        <taxon>Paenibacillaceae</taxon>
        <taxon>Paenibacillus</taxon>
    </lineage>
</organism>
<dbReference type="InterPro" id="IPR002933">
    <property type="entry name" value="Peptidase_M20"/>
</dbReference>
<dbReference type="AlphaFoldDB" id="A0A1V0UP77"/>
<dbReference type="SUPFAM" id="SSF53187">
    <property type="entry name" value="Zn-dependent exopeptidases"/>
    <property type="match status" value="1"/>
</dbReference>
<keyword evidence="3" id="KW-0378">Hydrolase</keyword>
<feature type="domain" description="Peptidase M20 dimerisation" evidence="4">
    <location>
        <begin position="195"/>
        <end position="354"/>
    </location>
</feature>
<dbReference type="PANTHER" id="PTHR43270:SF12">
    <property type="entry name" value="SUCCINYL-DIAMINOPIMELATE DESUCCINYLASE"/>
    <property type="match status" value="1"/>
</dbReference>
<evidence type="ECO:0000256" key="2">
    <source>
        <dbReference type="ARBA" id="ARBA00022723"/>
    </source>
</evidence>
<proteinExistence type="predicted"/>
<dbReference type="Gene3D" id="3.40.630.10">
    <property type="entry name" value="Zn peptidases"/>
    <property type="match status" value="1"/>
</dbReference>
<dbReference type="Pfam" id="PF07687">
    <property type="entry name" value="M20_dimer"/>
    <property type="match status" value="1"/>
</dbReference>
<evidence type="ECO:0000313" key="5">
    <source>
        <dbReference type="EMBL" id="ARF67083.1"/>
    </source>
</evidence>
<dbReference type="NCBIfam" id="NF005914">
    <property type="entry name" value="PRK07907.1"/>
    <property type="match status" value="1"/>
</dbReference>
<dbReference type="Pfam" id="PF01546">
    <property type="entry name" value="Peptidase_M20"/>
    <property type="match status" value="1"/>
</dbReference>
<dbReference type="EMBL" id="CP020557">
    <property type="protein sequence ID" value="ARF67083.1"/>
    <property type="molecule type" value="Genomic_DNA"/>
</dbReference>
<evidence type="ECO:0000256" key="3">
    <source>
        <dbReference type="ARBA" id="ARBA00022801"/>
    </source>
</evidence>
<dbReference type="Proteomes" id="UP000192727">
    <property type="component" value="Chromosome"/>
</dbReference>